<protein>
    <submittedName>
        <fullName evidence="1">Unannotated protein</fullName>
    </submittedName>
</protein>
<organism evidence="1">
    <name type="scientific">freshwater metagenome</name>
    <dbReference type="NCBI Taxonomy" id="449393"/>
    <lineage>
        <taxon>unclassified sequences</taxon>
        <taxon>metagenomes</taxon>
        <taxon>ecological metagenomes</taxon>
    </lineage>
</organism>
<accession>A0A6J6N0N7</accession>
<proteinExistence type="predicted"/>
<reference evidence="1" key="1">
    <citation type="submission" date="2020-05" db="EMBL/GenBank/DDBJ databases">
        <authorList>
            <person name="Chiriac C."/>
            <person name="Salcher M."/>
            <person name="Ghai R."/>
            <person name="Kavagutti S V."/>
        </authorList>
    </citation>
    <scope>NUCLEOTIDE SEQUENCE</scope>
</reference>
<name>A0A6J6N0N7_9ZZZZ</name>
<evidence type="ECO:0000313" key="1">
    <source>
        <dbReference type="EMBL" id="CAB4679687.1"/>
    </source>
</evidence>
<gene>
    <name evidence="1" type="ORF">UFOPK2359_00607</name>
</gene>
<sequence length="67" mass="7462">MTLVGMVLRDNKFDKEAMTILLEATDKFPDSFDTWQALASLPNATPAQVANAKAQMKRLDPLNPELK</sequence>
<dbReference type="EMBL" id="CAEZXG010000029">
    <property type="protein sequence ID" value="CAB4679687.1"/>
    <property type="molecule type" value="Genomic_DNA"/>
</dbReference>
<dbReference type="AlphaFoldDB" id="A0A6J6N0N7"/>